<organism evidence="1 2">
    <name type="scientific">Oopsacas minuta</name>
    <dbReference type="NCBI Taxonomy" id="111878"/>
    <lineage>
        <taxon>Eukaryota</taxon>
        <taxon>Metazoa</taxon>
        <taxon>Porifera</taxon>
        <taxon>Hexactinellida</taxon>
        <taxon>Hexasterophora</taxon>
        <taxon>Lyssacinosida</taxon>
        <taxon>Leucopsacidae</taxon>
        <taxon>Oopsacas</taxon>
    </lineage>
</organism>
<protein>
    <submittedName>
        <fullName evidence="1">Uncharacterized protein</fullName>
    </submittedName>
</protein>
<gene>
    <name evidence="1" type="ORF">LOD99_5543</name>
</gene>
<proteinExistence type="predicted"/>
<evidence type="ECO:0000313" key="1">
    <source>
        <dbReference type="EMBL" id="KAI6651192.1"/>
    </source>
</evidence>
<evidence type="ECO:0000313" key="2">
    <source>
        <dbReference type="Proteomes" id="UP001165289"/>
    </source>
</evidence>
<name>A0AAV7JQY1_9METZ</name>
<reference evidence="1 2" key="1">
    <citation type="journal article" date="2023" name="BMC Biol.">
        <title>The compact genome of the sponge Oopsacas minuta (Hexactinellida) is lacking key metazoan core genes.</title>
        <authorList>
            <person name="Santini S."/>
            <person name="Schenkelaars Q."/>
            <person name="Jourda C."/>
            <person name="Duchesne M."/>
            <person name="Belahbib H."/>
            <person name="Rocher C."/>
            <person name="Selva M."/>
            <person name="Riesgo A."/>
            <person name="Vervoort M."/>
            <person name="Leys S.P."/>
            <person name="Kodjabachian L."/>
            <person name="Le Bivic A."/>
            <person name="Borchiellini C."/>
            <person name="Claverie J.M."/>
            <person name="Renard E."/>
        </authorList>
    </citation>
    <scope>NUCLEOTIDE SEQUENCE [LARGE SCALE GENOMIC DNA]</scope>
    <source>
        <strain evidence="1">SPO-2</strain>
    </source>
</reference>
<dbReference type="EMBL" id="JAKMXF010000307">
    <property type="protein sequence ID" value="KAI6651192.1"/>
    <property type="molecule type" value="Genomic_DNA"/>
</dbReference>
<sequence length="132" mass="14772">MPVGSNCLSILESNSFDKPTRSEKNRPYLFSNRSSFRTLFGGWAFIHGNFACEDAPRSGRPNISHNEENVNEMLDLLTKDPHITYVQLEYEIELSSGSLLSFCTKSLVSGICVPDGSPFFELTAKIIAHRLL</sequence>
<keyword evidence="2" id="KW-1185">Reference proteome</keyword>
<dbReference type="Proteomes" id="UP001165289">
    <property type="component" value="Unassembled WGS sequence"/>
</dbReference>
<comment type="caution">
    <text evidence="1">The sequence shown here is derived from an EMBL/GenBank/DDBJ whole genome shotgun (WGS) entry which is preliminary data.</text>
</comment>
<dbReference type="AlphaFoldDB" id="A0AAV7JQY1"/>
<accession>A0AAV7JQY1</accession>